<comment type="caution">
    <text evidence="2">The sequence shown here is derived from an EMBL/GenBank/DDBJ whole genome shotgun (WGS) entry which is preliminary data.</text>
</comment>
<accession>A0ABU5QBC1</accession>
<dbReference type="Gene3D" id="3.60.10.10">
    <property type="entry name" value="Endonuclease/exonuclease/phosphatase"/>
    <property type="match status" value="1"/>
</dbReference>
<gene>
    <name evidence="2" type="ORF">VB248_13400</name>
</gene>
<evidence type="ECO:0000313" key="3">
    <source>
        <dbReference type="Proteomes" id="UP001302949"/>
    </source>
</evidence>
<organism evidence="2 3">
    <name type="scientific">Arcicella rigui</name>
    <dbReference type="NCBI Taxonomy" id="797020"/>
    <lineage>
        <taxon>Bacteria</taxon>
        <taxon>Pseudomonadati</taxon>
        <taxon>Bacteroidota</taxon>
        <taxon>Cytophagia</taxon>
        <taxon>Cytophagales</taxon>
        <taxon>Flectobacillaceae</taxon>
        <taxon>Arcicella</taxon>
    </lineage>
</organism>
<name>A0ABU5QBC1_9BACT</name>
<dbReference type="InterPro" id="IPR005135">
    <property type="entry name" value="Endo/exonuclease/phosphatase"/>
</dbReference>
<dbReference type="Proteomes" id="UP001302949">
    <property type="component" value="Unassembled WGS sequence"/>
</dbReference>
<sequence>MNIGFWNINGKKLGTPIRDFAIINQLDILILGESPYEPSELLLILNQYSSDYFYAPEIICKKIQFFIKFKPELFSLIEEKNRISVRRLFSAKHGVVTLVAVHYNSKVNWSNEDQAAQSLIYKNLIDSVEAREGHKRTIICGDFNMNPFDVGMVQSTGLHAVMEKKIAIKQSRIIDGDSYDFFYNPMWSFLGDLGKGEVSGSLYYSPAKPINYHWNLFDQVLIRPALINDFVDDELDIITKIGKIELLTKNHTIDTNYSDHLPIKFKINI</sequence>
<dbReference type="InterPro" id="IPR036691">
    <property type="entry name" value="Endo/exonu/phosph_ase_sf"/>
</dbReference>
<dbReference type="Pfam" id="PF03372">
    <property type="entry name" value="Exo_endo_phos"/>
    <property type="match status" value="1"/>
</dbReference>
<proteinExistence type="predicted"/>
<reference evidence="2 3" key="1">
    <citation type="submission" date="2023-12" db="EMBL/GenBank/DDBJ databases">
        <title>Novel species of the genus Arcicella isolated from rivers.</title>
        <authorList>
            <person name="Lu H."/>
        </authorList>
    </citation>
    <scope>NUCLEOTIDE SEQUENCE [LARGE SCALE GENOMIC DNA]</scope>
    <source>
        <strain evidence="2 3">KCTC 23307</strain>
    </source>
</reference>
<evidence type="ECO:0000259" key="1">
    <source>
        <dbReference type="Pfam" id="PF03372"/>
    </source>
</evidence>
<feature type="domain" description="Endonuclease/exonuclease/phosphatase" evidence="1">
    <location>
        <begin position="6"/>
        <end position="157"/>
    </location>
</feature>
<dbReference type="SUPFAM" id="SSF56219">
    <property type="entry name" value="DNase I-like"/>
    <property type="match status" value="1"/>
</dbReference>
<protein>
    <recommendedName>
        <fullName evidence="1">Endonuclease/exonuclease/phosphatase domain-containing protein</fullName>
    </recommendedName>
</protein>
<dbReference type="RefSeq" id="WP_323297296.1">
    <property type="nucleotide sequence ID" value="NZ_JAYFUM010000015.1"/>
</dbReference>
<evidence type="ECO:0000313" key="2">
    <source>
        <dbReference type="EMBL" id="MEA5140140.1"/>
    </source>
</evidence>
<dbReference type="EMBL" id="JAYFUM010000015">
    <property type="protein sequence ID" value="MEA5140140.1"/>
    <property type="molecule type" value="Genomic_DNA"/>
</dbReference>
<keyword evidence="3" id="KW-1185">Reference proteome</keyword>